<reference evidence="1 2" key="1">
    <citation type="journal article" date="2021" name="Hortic Res">
        <title>Chromosome-scale assembly of the Dendrobium chrysotoxum genome enhances the understanding of orchid evolution.</title>
        <authorList>
            <person name="Zhang Y."/>
            <person name="Zhang G.Q."/>
            <person name="Zhang D."/>
            <person name="Liu X.D."/>
            <person name="Xu X.Y."/>
            <person name="Sun W.H."/>
            <person name="Yu X."/>
            <person name="Zhu X."/>
            <person name="Wang Z.W."/>
            <person name="Zhao X."/>
            <person name="Zhong W.Y."/>
            <person name="Chen H."/>
            <person name="Yin W.L."/>
            <person name="Huang T."/>
            <person name="Niu S.C."/>
            <person name="Liu Z.J."/>
        </authorList>
    </citation>
    <scope>NUCLEOTIDE SEQUENCE [LARGE SCALE GENOMIC DNA]</scope>
    <source>
        <strain evidence="1">Lindl</strain>
    </source>
</reference>
<keyword evidence="2" id="KW-1185">Reference proteome</keyword>
<sequence length="67" mass="8003">MQNKAMFTTLARYTPHLIPNTEEKIEWELKHPLVPLRIQEFFELVLIKIHFAVLTYHNQTQQDPLMG</sequence>
<dbReference type="AlphaFoldDB" id="A0AAV7G0S3"/>
<gene>
    <name evidence="1" type="ORF">IEQ34_020553</name>
</gene>
<organism evidence="1 2">
    <name type="scientific">Dendrobium chrysotoxum</name>
    <name type="common">Orchid</name>
    <dbReference type="NCBI Taxonomy" id="161865"/>
    <lineage>
        <taxon>Eukaryota</taxon>
        <taxon>Viridiplantae</taxon>
        <taxon>Streptophyta</taxon>
        <taxon>Embryophyta</taxon>
        <taxon>Tracheophyta</taxon>
        <taxon>Spermatophyta</taxon>
        <taxon>Magnoliopsida</taxon>
        <taxon>Liliopsida</taxon>
        <taxon>Asparagales</taxon>
        <taxon>Orchidaceae</taxon>
        <taxon>Epidendroideae</taxon>
        <taxon>Malaxideae</taxon>
        <taxon>Dendrobiinae</taxon>
        <taxon>Dendrobium</taxon>
    </lineage>
</organism>
<name>A0AAV7G0S3_DENCH</name>
<comment type="caution">
    <text evidence="1">The sequence shown here is derived from an EMBL/GenBank/DDBJ whole genome shotgun (WGS) entry which is preliminary data.</text>
</comment>
<dbReference type="EMBL" id="JAGFBR010000018">
    <property type="protein sequence ID" value="KAH0449861.1"/>
    <property type="molecule type" value="Genomic_DNA"/>
</dbReference>
<accession>A0AAV7G0S3</accession>
<proteinExistence type="predicted"/>
<protein>
    <submittedName>
        <fullName evidence="1">Uncharacterized protein</fullName>
    </submittedName>
</protein>
<evidence type="ECO:0000313" key="2">
    <source>
        <dbReference type="Proteomes" id="UP000775213"/>
    </source>
</evidence>
<evidence type="ECO:0000313" key="1">
    <source>
        <dbReference type="EMBL" id="KAH0449861.1"/>
    </source>
</evidence>
<dbReference type="Proteomes" id="UP000775213">
    <property type="component" value="Unassembled WGS sequence"/>
</dbReference>